<feature type="signal peptide" evidence="8">
    <location>
        <begin position="1"/>
        <end position="33"/>
    </location>
</feature>
<dbReference type="InterPro" id="IPR017853">
    <property type="entry name" value="GH"/>
</dbReference>
<dbReference type="InterPro" id="IPR005087">
    <property type="entry name" value="CBM11"/>
</dbReference>
<dbReference type="OrthoDB" id="9801493at2"/>
<dbReference type="InterPro" id="IPR013783">
    <property type="entry name" value="Ig-like_fold"/>
</dbReference>
<dbReference type="SUPFAM" id="SSF49785">
    <property type="entry name" value="Galactose-binding domain-like"/>
    <property type="match status" value="2"/>
</dbReference>
<evidence type="ECO:0000256" key="1">
    <source>
        <dbReference type="ARBA" id="ARBA00001678"/>
    </source>
</evidence>
<evidence type="ECO:0000256" key="6">
    <source>
        <dbReference type="ARBA" id="ARBA00022801"/>
    </source>
</evidence>
<dbReference type="PANTHER" id="PTHR31451">
    <property type="match status" value="1"/>
</dbReference>
<dbReference type="EMBL" id="MYFO01000020">
    <property type="protein sequence ID" value="TFE86204.1"/>
    <property type="molecule type" value="Genomic_DNA"/>
</dbReference>
<feature type="domain" description="Fibronectin type-III" evidence="9">
    <location>
        <begin position="418"/>
        <end position="513"/>
    </location>
</feature>
<evidence type="ECO:0000256" key="5">
    <source>
        <dbReference type="ARBA" id="ARBA00022729"/>
    </source>
</evidence>
<dbReference type="InterPro" id="IPR045053">
    <property type="entry name" value="MAN-like"/>
</dbReference>
<comment type="subcellular location">
    <subcellularLocation>
        <location evidence="2">Secreted</location>
    </subcellularLocation>
</comment>
<dbReference type="InterPro" id="IPR003961">
    <property type="entry name" value="FN3_dom"/>
</dbReference>
<evidence type="ECO:0000256" key="3">
    <source>
        <dbReference type="ARBA" id="ARBA00012706"/>
    </source>
</evidence>
<dbReference type="InterPro" id="IPR001547">
    <property type="entry name" value="Glyco_hydro_5"/>
</dbReference>
<keyword evidence="6" id="KW-0378">Hydrolase</keyword>
<dbReference type="Gene3D" id="2.60.120.430">
    <property type="entry name" value="Galactose-binding lectin"/>
    <property type="match status" value="1"/>
</dbReference>
<keyword evidence="11" id="KW-1185">Reference proteome</keyword>
<dbReference type="InterPro" id="IPR036116">
    <property type="entry name" value="FN3_sf"/>
</dbReference>
<name>A0A4Y8PZI7_9BACL</name>
<reference evidence="10 11" key="1">
    <citation type="submission" date="2017-03" db="EMBL/GenBank/DDBJ databases">
        <title>Isolation of Levoglucosan Utilizing Bacteria.</title>
        <authorList>
            <person name="Arya A.S."/>
        </authorList>
    </citation>
    <scope>NUCLEOTIDE SEQUENCE [LARGE SCALE GENOMIC DNA]</scope>
    <source>
        <strain evidence="10 11">MEC069</strain>
    </source>
</reference>
<dbReference type="GO" id="GO:0008810">
    <property type="term" value="F:cellulase activity"/>
    <property type="evidence" value="ECO:0007669"/>
    <property type="project" value="InterPro"/>
</dbReference>
<dbReference type="GO" id="GO:0016985">
    <property type="term" value="F:mannan endo-1,4-beta-mannosidase activity"/>
    <property type="evidence" value="ECO:0007669"/>
    <property type="project" value="TreeGrafter"/>
</dbReference>
<dbReference type="SUPFAM" id="SSF49265">
    <property type="entry name" value="Fibronectin type III"/>
    <property type="match status" value="1"/>
</dbReference>
<evidence type="ECO:0000256" key="2">
    <source>
        <dbReference type="ARBA" id="ARBA00004613"/>
    </source>
</evidence>
<accession>A0A4Y8PZI7</accession>
<dbReference type="EC" id="3.2.1.78" evidence="3"/>
<evidence type="ECO:0000259" key="9">
    <source>
        <dbReference type="PROSITE" id="PS50853"/>
    </source>
</evidence>
<proteinExistence type="predicted"/>
<evidence type="ECO:0000256" key="8">
    <source>
        <dbReference type="SAM" id="SignalP"/>
    </source>
</evidence>
<dbReference type="Pfam" id="PF26410">
    <property type="entry name" value="GH5_mannosidase"/>
    <property type="match status" value="1"/>
</dbReference>
<feature type="chain" id="PRO_5021202311" description="mannan endo-1,4-beta-mannosidase" evidence="8">
    <location>
        <begin position="34"/>
        <end position="1511"/>
    </location>
</feature>
<dbReference type="InterPro" id="IPR008979">
    <property type="entry name" value="Galactose-bd-like_sf"/>
</dbReference>
<dbReference type="Proteomes" id="UP000298246">
    <property type="component" value="Unassembled WGS sequence"/>
</dbReference>
<dbReference type="PROSITE" id="PS50853">
    <property type="entry name" value="FN3"/>
    <property type="match status" value="1"/>
</dbReference>
<keyword evidence="4" id="KW-0964">Secreted</keyword>
<dbReference type="Gene3D" id="3.20.20.80">
    <property type="entry name" value="Glycosidases"/>
    <property type="match status" value="1"/>
</dbReference>
<dbReference type="SUPFAM" id="SSF51445">
    <property type="entry name" value="(Trans)glycosidases"/>
    <property type="match status" value="1"/>
</dbReference>
<keyword evidence="7" id="KW-0326">Glycosidase</keyword>
<evidence type="ECO:0000256" key="7">
    <source>
        <dbReference type="ARBA" id="ARBA00023295"/>
    </source>
</evidence>
<evidence type="ECO:0000256" key="4">
    <source>
        <dbReference type="ARBA" id="ARBA00022525"/>
    </source>
</evidence>
<dbReference type="PANTHER" id="PTHR31451:SF39">
    <property type="entry name" value="MANNAN ENDO-1,4-BETA-MANNOSIDASE 1"/>
    <property type="match status" value="1"/>
</dbReference>
<comment type="caution">
    <text evidence="10">The sequence shown here is derived from an EMBL/GenBank/DDBJ whole genome shotgun (WGS) entry which is preliminary data.</text>
</comment>
<dbReference type="CDD" id="cd00063">
    <property type="entry name" value="FN3"/>
    <property type="match status" value="1"/>
</dbReference>
<organism evidence="10 11">
    <name type="scientific">Paenibacillus athensensis</name>
    <dbReference type="NCBI Taxonomy" id="1967502"/>
    <lineage>
        <taxon>Bacteria</taxon>
        <taxon>Bacillati</taxon>
        <taxon>Bacillota</taxon>
        <taxon>Bacilli</taxon>
        <taxon>Bacillales</taxon>
        <taxon>Paenibacillaceae</taxon>
        <taxon>Paenibacillus</taxon>
    </lineage>
</organism>
<evidence type="ECO:0000313" key="11">
    <source>
        <dbReference type="Proteomes" id="UP000298246"/>
    </source>
</evidence>
<evidence type="ECO:0000313" key="10">
    <source>
        <dbReference type="EMBL" id="TFE86204.1"/>
    </source>
</evidence>
<gene>
    <name evidence="10" type="ORF">B5M42_15275</name>
</gene>
<dbReference type="GO" id="GO:0030245">
    <property type="term" value="P:cellulose catabolic process"/>
    <property type="evidence" value="ECO:0007669"/>
    <property type="project" value="InterPro"/>
</dbReference>
<comment type="catalytic activity">
    <reaction evidence="1">
        <text>Random hydrolysis of (1-&gt;4)-beta-D-mannosidic linkages in mannans, galactomannans and glucomannans.</text>
        <dbReference type="EC" id="3.2.1.78"/>
    </reaction>
</comment>
<dbReference type="Pfam" id="PF03425">
    <property type="entry name" value="CBM_11"/>
    <property type="match status" value="1"/>
</dbReference>
<keyword evidence="5 8" id="KW-0732">Signal</keyword>
<sequence length="1511" mass="163851">MLGRSKRMLSLLVAVELIAGVLFSFAGASTALAEDSSGDSVSDSVYGSVTGDVYESVFTNFITVEGDHLKDGAADFRFASLNYPGAILDPDFSKEDALRTLAAMGGQVTRTYVPPVKRYDNANASSALILGPDANGQMQFSEDGFKKLDKFLALANQYGIRVIIPFVDQWQWVGGIESYVNFRYPGTISNDAAHDDDAWKFYTDPLIISDFKQVIHYMMNRVNTYTGVAYKDDKAILAWETGNELGGYNQDKFPQAWTTEIARYIKEDEQPSQLLLDGRFAVQAESLNDPHIDIVGNHFYTGNFMDKLTADAALANGKKPYILGEFGLYTSAAPVEALYNAALQNGTDGIMIWSLRPHKEDGGFYWHDEDPGNWASYHWPGFSSGSYYGEKEIIRTVYKYAHYMAVNDVTKSTAVPAIPAPAHAPVLFDIDSVANMRWQGSVGAAGYEVQRSEDGQTWTTVASDFSDGGRAGTPAFHDETALTGVTYTYRVRGVNESGVSPWSNEVTTVAAHVITDEMSLLYKDNEKRKVYAYDHSSNLTTSSSSDNELGIGYKAYVSTANAGFLTYASPVALSRVSVTATGTGVMKWYVSSTNSNYQEIQPNKNGDEYTASSLPANTRYVKFSIPGSNAVQVDKVQLEYVYTGSGYAAPPTLVRNGFIVDSEFSGQDAERTANLQVAAGQTGTNGDAALSRSNGNSGSIVYKADGDLSSYRFTTYSNVTDEMTFLSSIDGMTYTAIHPAVSKSPTAQGWSKVIYTDFALPASTRFIKAVYPATGSGAAPALARVEIGYGVNLIPLTDKPPANVFEDGEYNYGVDANLKSGYTRNPSGDAISISLDSANKNHGSYGVKVDYAFSSQWYAGLTKALPHVDLSHFDALHAWVKPDGSANGLSFQFRTADDRVWEAKVPLTGTTGKTIELRYSDFIQPQWNKDAYPGSTMNMSDVTEFSIYVSSMDGSIAQAGAVYLDDIKMANATKLDDFEGYGGYDALIQKAFTRNTGGGSFDVALDATHKSEGGFGLKVDYNFSGPGYAGGSFNPDFLNLAGYDGFTFWLQPDGSNNELAIQFTDAEGKFWETKAVVRGSDPRLMMVPFDDFRLPSWYSSDTTARPNPAVNITAVSFYMGGSNDSNSSSGTLYIDDINGASFRTSLQTAQVTLAPSAGTVTTLPYTLHGTAVNGKFVRLKAGSQMFYAPVQQDGTWSYSTSKLANGPIDIEAAIELYNGTVVTSDHQTFAVDVANNPYQDGQGGMQQNYLLNASFDNVMDAGAWPLLPQQWTNMNASGESVTNGIVKLEAGNARTGAYGLIHWNDTPYEVTTAQQVENLPDGLYELRAWTKSKGGQEAAEMIATVEGQAPIRKNIPTGTGTWAYIKISDLEVRGGKMTVAFHSKDQGDHWIAVDDVELVRTGDIVLPYRVEAVGGMDRIGGLSATVAVSHVANTPDHAGDEVLYVQLMKGATPVSYVAVSKDIANAESITVHFDVADPNNSEYRLYAFVLDTLTKDIITLPNPLSDKLSMQ</sequence>
<protein>
    <recommendedName>
        <fullName evidence="3">mannan endo-1,4-beta-mannosidase</fullName>
        <ecNumber evidence="3">3.2.1.78</ecNumber>
    </recommendedName>
</protein>
<dbReference type="Gene3D" id="2.60.40.10">
    <property type="entry name" value="Immunoglobulins"/>
    <property type="match status" value="1"/>
</dbReference>
<dbReference type="Gene3D" id="2.60.120.260">
    <property type="entry name" value="Galactose-binding domain-like"/>
    <property type="match status" value="1"/>
</dbReference>
<dbReference type="GO" id="GO:0005576">
    <property type="term" value="C:extracellular region"/>
    <property type="evidence" value="ECO:0007669"/>
    <property type="project" value="UniProtKB-SubCell"/>
</dbReference>